<dbReference type="EMBL" id="BASG01000028">
    <property type="protein sequence ID" value="GAD14379.1"/>
    <property type="molecule type" value="Genomic_DNA"/>
</dbReference>
<gene>
    <name evidence="2" type="ORF">GBL_2596</name>
</gene>
<evidence type="ECO:0000313" key="3">
    <source>
        <dbReference type="Proteomes" id="UP000016424"/>
    </source>
</evidence>
<sequence>MGAGGGISGVSAASTGANGAPKQNDTAEPAADRPASHR</sequence>
<feature type="region of interest" description="Disordered" evidence="1">
    <location>
        <begin position="1"/>
        <end position="38"/>
    </location>
</feature>
<accession>U2Y4Y6</accession>
<dbReference type="Proteomes" id="UP000016424">
    <property type="component" value="Unassembled WGS sequence"/>
</dbReference>
<name>U2Y4Y6_GEOKU</name>
<dbReference type="AlphaFoldDB" id="U2Y4Y6"/>
<comment type="caution">
    <text evidence="2">The sequence shown here is derived from an EMBL/GenBank/DDBJ whole genome shotgun (WGS) entry which is preliminary data.</text>
</comment>
<proteinExistence type="predicted"/>
<reference evidence="3" key="1">
    <citation type="journal article" date="2013" name="Genome">
        <title>Draft Genome Sequence of Geobacillus kaustophilus GBlys, a Lysogenic Strain with Bacteriophage phiOH2.</title>
        <authorList>
            <person name="Doi K."/>
            <person name="Mori K."/>
            <person name="Martono H."/>
            <person name="Nagayoshi Y."/>
            <person name="Fujino Y."/>
            <person name="Tashiro K."/>
            <person name="Kuhara S."/>
            <person name="Ohshima T."/>
        </authorList>
    </citation>
    <scope>NUCLEOTIDE SEQUENCE [LARGE SCALE GENOMIC DNA]</scope>
    <source>
        <strain evidence="3">GBlys</strain>
    </source>
</reference>
<evidence type="ECO:0000256" key="1">
    <source>
        <dbReference type="SAM" id="MobiDB-lite"/>
    </source>
</evidence>
<organism evidence="2 3">
    <name type="scientific">Geobacillus kaustophilus GBlys</name>
    <dbReference type="NCBI Taxonomy" id="1337888"/>
    <lineage>
        <taxon>Bacteria</taxon>
        <taxon>Bacillati</taxon>
        <taxon>Bacillota</taxon>
        <taxon>Bacilli</taxon>
        <taxon>Bacillales</taxon>
        <taxon>Anoxybacillaceae</taxon>
        <taxon>Geobacillus</taxon>
        <taxon>Geobacillus thermoleovorans group</taxon>
    </lineage>
</organism>
<evidence type="ECO:0000313" key="2">
    <source>
        <dbReference type="EMBL" id="GAD14379.1"/>
    </source>
</evidence>
<protein>
    <submittedName>
        <fullName evidence="2">Uncharacterized protein</fullName>
    </submittedName>
</protein>